<comment type="cofactor">
    <cofactor evidence="6">
        <name>Mg(2+)</name>
        <dbReference type="ChEBI" id="CHEBI:18420"/>
    </cofactor>
</comment>
<comment type="pathway">
    <text evidence="2 6">Cofactor biosynthesis; molybdopterin biosynthesis.</text>
</comment>
<dbReference type="InterPro" id="IPR005110">
    <property type="entry name" value="MoeA_linker/N"/>
</dbReference>
<accession>A0ABV6RPW1</accession>
<evidence type="ECO:0000256" key="1">
    <source>
        <dbReference type="ARBA" id="ARBA00002901"/>
    </source>
</evidence>
<keyword evidence="4 6" id="KW-0501">Molybdenum cofactor biosynthesis</keyword>
<dbReference type="InterPro" id="IPR036688">
    <property type="entry name" value="MoeA_C_domain_IV_sf"/>
</dbReference>
<name>A0ABV6RPW1_9GAMM</name>
<keyword evidence="6" id="KW-0500">Molybdenum</keyword>
<dbReference type="RefSeq" id="WP_386667097.1">
    <property type="nucleotide sequence ID" value="NZ_JBHLTG010000001.1"/>
</dbReference>
<protein>
    <recommendedName>
        <fullName evidence="6">Molybdopterin molybdenumtransferase</fullName>
        <ecNumber evidence="6">2.10.1.1</ecNumber>
    </recommendedName>
</protein>
<dbReference type="Gene3D" id="2.40.340.10">
    <property type="entry name" value="MoeA, C-terminal, domain IV"/>
    <property type="match status" value="1"/>
</dbReference>
<proteinExistence type="inferred from homology"/>
<evidence type="ECO:0000313" key="9">
    <source>
        <dbReference type="Proteomes" id="UP001589896"/>
    </source>
</evidence>
<evidence type="ECO:0000256" key="4">
    <source>
        <dbReference type="ARBA" id="ARBA00023150"/>
    </source>
</evidence>
<dbReference type="InterPro" id="IPR008284">
    <property type="entry name" value="MoCF_biosynth_CS"/>
</dbReference>
<keyword evidence="6" id="KW-0460">Magnesium</keyword>
<dbReference type="NCBIfam" id="TIGR00177">
    <property type="entry name" value="molyb_syn"/>
    <property type="match status" value="1"/>
</dbReference>
<dbReference type="InterPro" id="IPR036135">
    <property type="entry name" value="MoeA_linker/N_sf"/>
</dbReference>
<evidence type="ECO:0000256" key="6">
    <source>
        <dbReference type="RuleBase" id="RU365090"/>
    </source>
</evidence>
<dbReference type="Gene3D" id="3.40.980.10">
    <property type="entry name" value="MoaB/Mog-like domain"/>
    <property type="match status" value="1"/>
</dbReference>
<dbReference type="InterPro" id="IPR038987">
    <property type="entry name" value="MoeA-like"/>
</dbReference>
<dbReference type="PROSITE" id="PS01079">
    <property type="entry name" value="MOCF_BIOSYNTHESIS_2"/>
    <property type="match status" value="1"/>
</dbReference>
<dbReference type="Pfam" id="PF00994">
    <property type="entry name" value="MoCF_biosynth"/>
    <property type="match status" value="1"/>
</dbReference>
<dbReference type="SUPFAM" id="SSF53218">
    <property type="entry name" value="Molybdenum cofactor biosynthesis proteins"/>
    <property type="match status" value="1"/>
</dbReference>
<dbReference type="SUPFAM" id="SSF63867">
    <property type="entry name" value="MoeA C-terminal domain-like"/>
    <property type="match status" value="1"/>
</dbReference>
<keyword evidence="6" id="KW-0479">Metal-binding</keyword>
<feature type="domain" description="MoaB/Mog" evidence="7">
    <location>
        <begin position="182"/>
        <end position="323"/>
    </location>
</feature>
<comment type="caution">
    <text evidence="8">The sequence shown here is derived from an EMBL/GenBank/DDBJ whole genome shotgun (WGS) entry which is preliminary data.</text>
</comment>
<gene>
    <name evidence="8" type="primary">glp</name>
    <name evidence="8" type="ORF">ACFFGH_08805</name>
</gene>
<dbReference type="PANTHER" id="PTHR10192:SF5">
    <property type="entry name" value="GEPHYRIN"/>
    <property type="match status" value="1"/>
</dbReference>
<dbReference type="EC" id="2.10.1.1" evidence="6"/>
<dbReference type="NCBIfam" id="NF045515">
    <property type="entry name" value="Glp_gephyrin"/>
    <property type="match status" value="1"/>
</dbReference>
<dbReference type="Pfam" id="PF03454">
    <property type="entry name" value="MoeA_C"/>
    <property type="match status" value="1"/>
</dbReference>
<reference evidence="8 9" key="1">
    <citation type="submission" date="2024-09" db="EMBL/GenBank/DDBJ databases">
        <authorList>
            <person name="Sun Q."/>
            <person name="Mori K."/>
        </authorList>
    </citation>
    <scope>NUCLEOTIDE SEQUENCE [LARGE SCALE GENOMIC DNA]</scope>
    <source>
        <strain evidence="8 9">KCTC 23076</strain>
    </source>
</reference>
<sequence>MIAFEDAVDCVLQACGRLPAERVALTEALGRVTAGEIRSPVDLPSFDNSAMDGFALCTDGHGIPAGREFAVGGEQVAGDGVRHADRGRACSIMTGARLPDGLDAIVPVEQVDVFERNADARPTRIRLAAAVAPGQHLRRAGEDIAAGALALPAGHWIGANELMLLAGLGLAQVDAVRRPRVALLSTGRELVDDPARPLQPGQIRNSSAPFLAARVPAAGGEVVLRATVPDEPARFAAALEQAAGGGAQLVLSTGAVSMGRFDFIPEVLRSLGAEILFHKVAMRPGKPLLFARLPGGALFFGLPGNPVSSVVGLRFFVEPAMRAMLGLPRERGWRLPLMHDASKKPGFRLHQKARLQLGATGRLGVELLPGQESFRTRPLIDSTVWAALPADREALAAGDIVDVFPLAHEAGVALGPQATGAASP</sequence>
<dbReference type="PANTHER" id="PTHR10192">
    <property type="entry name" value="MOLYBDOPTERIN BIOSYNTHESIS PROTEIN"/>
    <property type="match status" value="1"/>
</dbReference>
<organism evidence="8 9">
    <name type="scientific">Lysobacter korlensis</name>
    <dbReference type="NCBI Taxonomy" id="553636"/>
    <lineage>
        <taxon>Bacteria</taxon>
        <taxon>Pseudomonadati</taxon>
        <taxon>Pseudomonadota</taxon>
        <taxon>Gammaproteobacteria</taxon>
        <taxon>Lysobacterales</taxon>
        <taxon>Lysobacteraceae</taxon>
        <taxon>Lysobacter</taxon>
    </lineage>
</organism>
<dbReference type="Proteomes" id="UP001589896">
    <property type="component" value="Unassembled WGS sequence"/>
</dbReference>
<dbReference type="Pfam" id="PF03453">
    <property type="entry name" value="MoeA_N"/>
    <property type="match status" value="1"/>
</dbReference>
<dbReference type="EMBL" id="JBHLTG010000001">
    <property type="protein sequence ID" value="MFC0677938.1"/>
    <property type="molecule type" value="Genomic_DNA"/>
</dbReference>
<evidence type="ECO:0000256" key="2">
    <source>
        <dbReference type="ARBA" id="ARBA00005046"/>
    </source>
</evidence>
<evidence type="ECO:0000256" key="5">
    <source>
        <dbReference type="ARBA" id="ARBA00047317"/>
    </source>
</evidence>
<dbReference type="CDD" id="cd00887">
    <property type="entry name" value="MoeA"/>
    <property type="match status" value="1"/>
</dbReference>
<keyword evidence="6" id="KW-0808">Transferase</keyword>
<comment type="similarity">
    <text evidence="3 6">Belongs to the MoeA family.</text>
</comment>
<evidence type="ECO:0000259" key="7">
    <source>
        <dbReference type="SMART" id="SM00852"/>
    </source>
</evidence>
<evidence type="ECO:0000256" key="3">
    <source>
        <dbReference type="ARBA" id="ARBA00010763"/>
    </source>
</evidence>
<evidence type="ECO:0000313" key="8">
    <source>
        <dbReference type="EMBL" id="MFC0677938.1"/>
    </source>
</evidence>
<dbReference type="Gene3D" id="2.170.190.11">
    <property type="entry name" value="Molybdopterin biosynthesis moea protein, domain 3"/>
    <property type="match status" value="1"/>
</dbReference>
<comment type="function">
    <text evidence="1 6">Catalyzes the insertion of molybdate into adenylated molybdopterin with the concomitant release of AMP.</text>
</comment>
<dbReference type="SUPFAM" id="SSF63882">
    <property type="entry name" value="MoeA N-terminal region -like"/>
    <property type="match status" value="1"/>
</dbReference>
<dbReference type="Gene3D" id="3.90.105.10">
    <property type="entry name" value="Molybdopterin biosynthesis moea protein, domain 2"/>
    <property type="match status" value="1"/>
</dbReference>
<dbReference type="InterPro" id="IPR036425">
    <property type="entry name" value="MoaB/Mog-like_dom_sf"/>
</dbReference>
<dbReference type="InterPro" id="IPR001453">
    <property type="entry name" value="MoaB/Mog_dom"/>
</dbReference>
<keyword evidence="9" id="KW-1185">Reference proteome</keyword>
<dbReference type="SMART" id="SM00852">
    <property type="entry name" value="MoCF_biosynth"/>
    <property type="match status" value="1"/>
</dbReference>
<dbReference type="InterPro" id="IPR005111">
    <property type="entry name" value="MoeA_C_domain_IV"/>
</dbReference>
<comment type="catalytic activity">
    <reaction evidence="5">
        <text>adenylyl-molybdopterin + molybdate = Mo-molybdopterin + AMP + H(+)</text>
        <dbReference type="Rhea" id="RHEA:35047"/>
        <dbReference type="ChEBI" id="CHEBI:15378"/>
        <dbReference type="ChEBI" id="CHEBI:36264"/>
        <dbReference type="ChEBI" id="CHEBI:62727"/>
        <dbReference type="ChEBI" id="CHEBI:71302"/>
        <dbReference type="ChEBI" id="CHEBI:456215"/>
        <dbReference type="EC" id="2.10.1.1"/>
    </reaction>
</comment>